<dbReference type="AlphaFoldDB" id="A0A4Y5ZNK5"/>
<accession>A0A4Y5ZNK5</accession>
<evidence type="ECO:0000313" key="1">
    <source>
        <dbReference type="EMBL" id="QDE47292.1"/>
    </source>
</evidence>
<evidence type="ECO:0000313" key="2">
    <source>
        <dbReference type="Proteomes" id="UP000318237"/>
    </source>
</evidence>
<protein>
    <submittedName>
        <fullName evidence="1">Uncharacterized protein</fullName>
    </submittedName>
</protein>
<gene>
    <name evidence="1" type="ORF">EIN43_06175</name>
</gene>
<name>A0A4Y5ZNK5_9ENTR</name>
<dbReference type="EMBL" id="CP041054">
    <property type="protein sequence ID" value="QDE47292.1"/>
    <property type="molecule type" value="Genomic_DNA"/>
</dbReference>
<reference evidence="1 2" key="1">
    <citation type="submission" date="2019-06" db="EMBL/GenBank/DDBJ databases">
        <title>Whole genome sequencing of XDR Enterobacter.</title>
        <authorList>
            <person name="Gnana Soundari P."/>
            <person name="Vijayakumar R."/>
            <person name="Krishnan P."/>
        </authorList>
    </citation>
    <scope>NUCLEOTIDE SEQUENCE [LARGE SCALE GENOMIC DNA]</scope>
    <source>
        <strain evidence="1 2">C126</strain>
    </source>
</reference>
<organism evidence="1 2">
    <name type="scientific">Enterobacter hormaechei</name>
    <dbReference type="NCBI Taxonomy" id="158836"/>
    <lineage>
        <taxon>Bacteria</taxon>
        <taxon>Pseudomonadati</taxon>
        <taxon>Pseudomonadota</taxon>
        <taxon>Gammaproteobacteria</taxon>
        <taxon>Enterobacterales</taxon>
        <taxon>Enterobacteriaceae</taxon>
        <taxon>Enterobacter</taxon>
        <taxon>Enterobacter cloacae complex</taxon>
    </lineage>
</organism>
<sequence length="128" mass="14036">MSGTIEISEVGMTVNMAGGGKIVIGNWGDGPVNTAAARPPLTPEEELYGRGLCLLPDGWEDLSGDGHWQHQLTESLRQLWPSFSREQKMTIAYSINELSDELTNIAYEASGNNTSAHRTRTSKKVFQL</sequence>
<dbReference type="Proteomes" id="UP000318237">
    <property type="component" value="Chromosome"/>
</dbReference>
<proteinExistence type="predicted"/>